<dbReference type="RefSeq" id="WP_089411626.1">
    <property type="nucleotide sequence ID" value="NZ_FZQA01000002.1"/>
</dbReference>
<dbReference type="NCBIfam" id="NF005702">
    <property type="entry name" value="PRK07514.1"/>
    <property type="match status" value="1"/>
</dbReference>
<dbReference type="CDD" id="cd05941">
    <property type="entry name" value="MCS"/>
    <property type="match status" value="1"/>
</dbReference>
<feature type="domain" description="AMP-binding enzyme C-terminal" evidence="3">
    <location>
        <begin position="412"/>
        <end position="487"/>
    </location>
</feature>
<feature type="domain" description="AMP-dependent synthetase/ligase" evidence="2">
    <location>
        <begin position="13"/>
        <end position="362"/>
    </location>
</feature>
<sequence length="506" mass="54325">MTDGGFFSLLRARFPMEAPCLTIPGGPVWTYAMIDALSARIAGALLACGARPGDRVAVQVEKSAQNVALYLAALRTGLVYVPLNTAYTDEEVAFFLTDAEPAVFICAPEREDAFRPAARAAGTKAIMTLDADGRGTLIDCAEDNIPYTNIEPRAEDDTAVILYTSGTTGRSKGTVLTQRNLASNALALHEIWGFRPGDALLHALPIFHIHGLFVALHTAMLNGAEIIFLPAFDVAAVRENLKRATVMMGVPTFYARLLADPDFGAEDCAGVRLFVSGSAPLSPETFKAFEARTGHRILERYGMSEAGMIASNPLDGARIPGTVGFALPDVYVRITDETGVMLPPGEPGNVEVKGPNVFAGYWRQPEKTKEAFRGPWFVTGDIGALDEEGRLSLVGRAKDLVIAGGYNIYPAEIEQILDAIPGVAESAVIGVPHPDMGEGVVAVLAPQTGAPRPDDAALAAALERLARFKRPRRFFWIDALPRNAMGKVQKQALRERFKDAFAVGES</sequence>
<dbReference type="AlphaFoldDB" id="A0A239PPN3"/>
<dbReference type="Gene3D" id="3.40.50.12780">
    <property type="entry name" value="N-terminal domain of ligase-like"/>
    <property type="match status" value="1"/>
</dbReference>
<gene>
    <name evidence="4" type="ORF">SAMN06297382_1129</name>
</gene>
<evidence type="ECO:0000313" key="4">
    <source>
        <dbReference type="EMBL" id="SNT72098.1"/>
    </source>
</evidence>
<evidence type="ECO:0000259" key="2">
    <source>
        <dbReference type="Pfam" id="PF00501"/>
    </source>
</evidence>
<proteinExistence type="inferred from homology"/>
<keyword evidence="5" id="KW-1185">Reference proteome</keyword>
<evidence type="ECO:0000313" key="5">
    <source>
        <dbReference type="Proteomes" id="UP000198346"/>
    </source>
</evidence>
<dbReference type="Pfam" id="PF13193">
    <property type="entry name" value="AMP-binding_C"/>
    <property type="match status" value="1"/>
</dbReference>
<organism evidence="4 5">
    <name type="scientific">Amphiplicatus metriothermophilus</name>
    <dbReference type="NCBI Taxonomy" id="1519374"/>
    <lineage>
        <taxon>Bacteria</taxon>
        <taxon>Pseudomonadati</taxon>
        <taxon>Pseudomonadota</taxon>
        <taxon>Alphaproteobacteria</taxon>
        <taxon>Parvularculales</taxon>
        <taxon>Parvularculaceae</taxon>
        <taxon>Amphiplicatus</taxon>
    </lineage>
</organism>
<dbReference type="OrthoDB" id="9803968at2"/>
<dbReference type="PANTHER" id="PTHR43201:SF8">
    <property type="entry name" value="ACYL-COA SYNTHETASE FAMILY MEMBER 3"/>
    <property type="match status" value="1"/>
</dbReference>
<dbReference type="InterPro" id="IPR000873">
    <property type="entry name" value="AMP-dep_synth/lig_dom"/>
</dbReference>
<protein>
    <submittedName>
        <fullName evidence="4">Malonyl-CoA/methylmalonyl-CoA synthetase</fullName>
    </submittedName>
</protein>
<evidence type="ECO:0000259" key="3">
    <source>
        <dbReference type="Pfam" id="PF13193"/>
    </source>
</evidence>
<dbReference type="Proteomes" id="UP000198346">
    <property type="component" value="Unassembled WGS sequence"/>
</dbReference>
<dbReference type="EMBL" id="FZQA01000002">
    <property type="protein sequence ID" value="SNT72098.1"/>
    <property type="molecule type" value="Genomic_DNA"/>
</dbReference>
<name>A0A239PPN3_9PROT</name>
<dbReference type="Pfam" id="PF00501">
    <property type="entry name" value="AMP-binding"/>
    <property type="match status" value="1"/>
</dbReference>
<accession>A0A239PPN3</accession>
<dbReference type="InterPro" id="IPR025110">
    <property type="entry name" value="AMP-bd_C"/>
</dbReference>
<evidence type="ECO:0000256" key="1">
    <source>
        <dbReference type="ARBA" id="ARBA00006432"/>
    </source>
</evidence>
<dbReference type="InterPro" id="IPR020845">
    <property type="entry name" value="AMP-binding_CS"/>
</dbReference>
<dbReference type="Gene3D" id="3.30.300.30">
    <property type="match status" value="1"/>
</dbReference>
<dbReference type="SUPFAM" id="SSF56801">
    <property type="entry name" value="Acetyl-CoA synthetase-like"/>
    <property type="match status" value="1"/>
</dbReference>
<dbReference type="PANTHER" id="PTHR43201">
    <property type="entry name" value="ACYL-COA SYNTHETASE"/>
    <property type="match status" value="1"/>
</dbReference>
<comment type="similarity">
    <text evidence="1">Belongs to the ATP-dependent AMP-binding enzyme family.</text>
</comment>
<dbReference type="GO" id="GO:0031956">
    <property type="term" value="F:medium-chain fatty acid-CoA ligase activity"/>
    <property type="evidence" value="ECO:0007669"/>
    <property type="project" value="TreeGrafter"/>
</dbReference>
<dbReference type="GO" id="GO:0006631">
    <property type="term" value="P:fatty acid metabolic process"/>
    <property type="evidence" value="ECO:0007669"/>
    <property type="project" value="TreeGrafter"/>
</dbReference>
<reference evidence="4 5" key="1">
    <citation type="submission" date="2017-07" db="EMBL/GenBank/DDBJ databases">
        <authorList>
            <person name="Sun Z.S."/>
            <person name="Albrecht U."/>
            <person name="Echele G."/>
            <person name="Lee C.C."/>
        </authorList>
    </citation>
    <scope>NUCLEOTIDE SEQUENCE [LARGE SCALE GENOMIC DNA]</scope>
    <source>
        <strain evidence="4 5">CGMCC 1.12710</strain>
    </source>
</reference>
<dbReference type="InterPro" id="IPR045851">
    <property type="entry name" value="AMP-bd_C_sf"/>
</dbReference>
<dbReference type="PROSITE" id="PS00455">
    <property type="entry name" value="AMP_BINDING"/>
    <property type="match status" value="1"/>
</dbReference>
<dbReference type="InterPro" id="IPR042099">
    <property type="entry name" value="ANL_N_sf"/>
</dbReference>